<keyword evidence="2" id="KW-0732">Signal</keyword>
<dbReference type="AlphaFoldDB" id="A0A7W6DUZ5"/>
<feature type="compositionally biased region" description="Polar residues" evidence="1">
    <location>
        <begin position="29"/>
        <end position="44"/>
    </location>
</feature>
<evidence type="ECO:0000313" key="4">
    <source>
        <dbReference type="Proteomes" id="UP000541426"/>
    </source>
</evidence>
<dbReference type="RefSeq" id="WP_183968009.1">
    <property type="nucleotide sequence ID" value="NZ_BAABBZ010000058.1"/>
</dbReference>
<reference evidence="3 4" key="1">
    <citation type="submission" date="2020-08" db="EMBL/GenBank/DDBJ databases">
        <title>Genomic Encyclopedia of Type Strains, Phase IV (KMG-IV): sequencing the most valuable type-strain genomes for metagenomic binning, comparative biology and taxonomic classification.</title>
        <authorList>
            <person name="Goeker M."/>
        </authorList>
    </citation>
    <scope>NUCLEOTIDE SEQUENCE [LARGE SCALE GENOMIC DNA]</scope>
    <source>
        <strain evidence="3 4">DSM 102235</strain>
    </source>
</reference>
<evidence type="ECO:0000256" key="2">
    <source>
        <dbReference type="SAM" id="SignalP"/>
    </source>
</evidence>
<feature type="region of interest" description="Disordered" evidence="1">
    <location>
        <begin position="62"/>
        <end position="82"/>
    </location>
</feature>
<evidence type="ECO:0000313" key="3">
    <source>
        <dbReference type="EMBL" id="MBB3987105.1"/>
    </source>
</evidence>
<keyword evidence="4" id="KW-1185">Reference proteome</keyword>
<protein>
    <submittedName>
        <fullName evidence="3">Uncharacterized protein</fullName>
    </submittedName>
</protein>
<organism evidence="3 4">
    <name type="scientific">Sagittula marina</name>
    <dbReference type="NCBI Taxonomy" id="943940"/>
    <lineage>
        <taxon>Bacteria</taxon>
        <taxon>Pseudomonadati</taxon>
        <taxon>Pseudomonadota</taxon>
        <taxon>Alphaproteobacteria</taxon>
        <taxon>Rhodobacterales</taxon>
        <taxon>Roseobacteraceae</taxon>
        <taxon>Sagittula</taxon>
    </lineage>
</organism>
<gene>
    <name evidence="3" type="ORF">GGQ68_003451</name>
</gene>
<sequence>MIRRTALPLLILGATSLHAADPAPEPEETSFTSAAVGGTFSNLPPSEYGFPQEVLGRMREALGGTAAPTALPQPVETPEDEH</sequence>
<evidence type="ECO:0000256" key="1">
    <source>
        <dbReference type="SAM" id="MobiDB-lite"/>
    </source>
</evidence>
<dbReference type="EMBL" id="JACIEJ010000009">
    <property type="protein sequence ID" value="MBB3987105.1"/>
    <property type="molecule type" value="Genomic_DNA"/>
</dbReference>
<feature type="chain" id="PRO_5031462206" evidence="2">
    <location>
        <begin position="20"/>
        <end position="82"/>
    </location>
</feature>
<name>A0A7W6DUZ5_9RHOB</name>
<dbReference type="Proteomes" id="UP000541426">
    <property type="component" value="Unassembled WGS sequence"/>
</dbReference>
<accession>A0A7W6DUZ5</accession>
<proteinExistence type="predicted"/>
<feature type="region of interest" description="Disordered" evidence="1">
    <location>
        <begin position="18"/>
        <end position="48"/>
    </location>
</feature>
<feature type="signal peptide" evidence="2">
    <location>
        <begin position="1"/>
        <end position="19"/>
    </location>
</feature>
<comment type="caution">
    <text evidence="3">The sequence shown here is derived from an EMBL/GenBank/DDBJ whole genome shotgun (WGS) entry which is preliminary data.</text>
</comment>